<organism evidence="3 4">
    <name type="scientific">Leucosporidium creatinivorum</name>
    <dbReference type="NCBI Taxonomy" id="106004"/>
    <lineage>
        <taxon>Eukaryota</taxon>
        <taxon>Fungi</taxon>
        <taxon>Dikarya</taxon>
        <taxon>Basidiomycota</taxon>
        <taxon>Pucciniomycotina</taxon>
        <taxon>Microbotryomycetes</taxon>
        <taxon>Leucosporidiales</taxon>
        <taxon>Leucosporidium</taxon>
    </lineage>
</organism>
<dbReference type="EMBL" id="MCGR01000087">
    <property type="protein sequence ID" value="ORY56171.1"/>
    <property type="molecule type" value="Genomic_DNA"/>
</dbReference>
<keyword evidence="2" id="KW-1133">Transmembrane helix</keyword>
<evidence type="ECO:0000256" key="2">
    <source>
        <dbReference type="SAM" id="Phobius"/>
    </source>
</evidence>
<keyword evidence="2" id="KW-0472">Membrane</keyword>
<feature type="transmembrane region" description="Helical" evidence="2">
    <location>
        <begin position="77"/>
        <end position="96"/>
    </location>
</feature>
<name>A0A1Y2DA71_9BASI</name>
<evidence type="ECO:0000313" key="3">
    <source>
        <dbReference type="EMBL" id="ORY56171.1"/>
    </source>
</evidence>
<feature type="transmembrane region" description="Helical" evidence="2">
    <location>
        <begin position="244"/>
        <end position="263"/>
    </location>
</feature>
<comment type="caution">
    <text evidence="3">The sequence shown here is derived from an EMBL/GenBank/DDBJ whole genome shotgun (WGS) entry which is preliminary data.</text>
</comment>
<protein>
    <submittedName>
        <fullName evidence="3">Uncharacterized protein</fullName>
    </submittedName>
</protein>
<feature type="region of interest" description="Disordered" evidence="1">
    <location>
        <begin position="130"/>
        <end position="159"/>
    </location>
</feature>
<feature type="transmembrane region" description="Helical" evidence="2">
    <location>
        <begin position="189"/>
        <end position="210"/>
    </location>
</feature>
<dbReference type="AlphaFoldDB" id="A0A1Y2DA71"/>
<evidence type="ECO:0000256" key="1">
    <source>
        <dbReference type="SAM" id="MobiDB-lite"/>
    </source>
</evidence>
<evidence type="ECO:0000313" key="4">
    <source>
        <dbReference type="Proteomes" id="UP000193467"/>
    </source>
</evidence>
<keyword evidence="4" id="KW-1185">Reference proteome</keyword>
<feature type="non-terminal residue" evidence="3">
    <location>
        <position position="293"/>
    </location>
</feature>
<keyword evidence="2" id="KW-0812">Transmembrane</keyword>
<proteinExistence type="predicted"/>
<dbReference type="OrthoDB" id="2526106at2759"/>
<gene>
    <name evidence="3" type="ORF">BCR35DRAFT_315944</name>
</gene>
<accession>A0A1Y2DA71</accession>
<dbReference type="InParanoid" id="A0A1Y2DA71"/>
<sequence length="293" mass="31665">MPCRGRSGACRPRAMGRAVGHITLAFSSLSSIAAIALSPESAPNSLFTNLLQCNAYAISLLYYLLSDSSGLDWFHAAYALMLALSCLIPLTAIAASPPWAVTGEESPAIRAQKEEATIMGVLSAIERGESLRRKKRRRKKRDSDSSSSSGDSEHEGLLKRKRDRKLTRKFVLMKEREERPCCGVSASHVVLYVGFTFSVLLWAACFWLGIVGGLTGATKVSLSQPNCTATLGGATLLLYTMQDLGLMLLAVVVFVASVINPLVSDVANAMDRESLISCNTNPQLVFGLSFIVW</sequence>
<reference evidence="3 4" key="1">
    <citation type="submission" date="2016-07" db="EMBL/GenBank/DDBJ databases">
        <title>Pervasive Adenine N6-methylation of Active Genes in Fungi.</title>
        <authorList>
            <consortium name="DOE Joint Genome Institute"/>
            <person name="Mondo S.J."/>
            <person name="Dannebaum R.O."/>
            <person name="Kuo R.C."/>
            <person name="Labutti K."/>
            <person name="Haridas S."/>
            <person name="Kuo A."/>
            <person name="Salamov A."/>
            <person name="Ahrendt S.R."/>
            <person name="Lipzen A."/>
            <person name="Sullivan W."/>
            <person name="Andreopoulos W.B."/>
            <person name="Clum A."/>
            <person name="Lindquist E."/>
            <person name="Daum C."/>
            <person name="Ramamoorthy G.K."/>
            <person name="Gryganskyi A."/>
            <person name="Culley D."/>
            <person name="Magnuson J.K."/>
            <person name="James T.Y."/>
            <person name="O'Malley M.A."/>
            <person name="Stajich J.E."/>
            <person name="Spatafora J.W."/>
            <person name="Visel A."/>
            <person name="Grigoriev I.V."/>
        </authorList>
    </citation>
    <scope>NUCLEOTIDE SEQUENCE [LARGE SCALE GENOMIC DNA]</scope>
    <source>
        <strain evidence="3 4">62-1032</strain>
    </source>
</reference>
<dbReference type="Proteomes" id="UP000193467">
    <property type="component" value="Unassembled WGS sequence"/>
</dbReference>